<keyword evidence="4" id="KW-0597">Phosphoprotein</keyword>
<evidence type="ECO:0000256" key="3">
    <source>
        <dbReference type="ARBA" id="ARBA00012438"/>
    </source>
</evidence>
<dbReference type="Gene3D" id="1.10.287.130">
    <property type="match status" value="1"/>
</dbReference>
<evidence type="ECO:0000256" key="10">
    <source>
        <dbReference type="ARBA" id="ARBA00023136"/>
    </source>
</evidence>
<keyword evidence="5" id="KW-0808">Transferase</keyword>
<protein>
    <recommendedName>
        <fullName evidence="3">histidine kinase</fullName>
        <ecNumber evidence="3">2.7.13.3</ecNumber>
    </recommendedName>
</protein>
<dbReference type="CDD" id="cd00082">
    <property type="entry name" value="HisKA"/>
    <property type="match status" value="1"/>
</dbReference>
<dbReference type="PROSITE" id="PS50885">
    <property type="entry name" value="HAMP"/>
    <property type="match status" value="1"/>
</dbReference>
<dbReference type="InterPro" id="IPR036890">
    <property type="entry name" value="HATPase_C_sf"/>
</dbReference>
<dbReference type="PANTHER" id="PTHR45436:SF16">
    <property type="entry name" value="HISTIDINE KINASE"/>
    <property type="match status" value="1"/>
</dbReference>
<feature type="domain" description="Histidine kinase" evidence="12">
    <location>
        <begin position="220"/>
        <end position="424"/>
    </location>
</feature>
<dbReference type="Gene3D" id="6.10.340.10">
    <property type="match status" value="1"/>
</dbReference>
<sequence>MMQYRQSLRRRITFSFVAFGAVLSLVIGIGVYFAIEDIEKNLMVNSLHGELDYVLHQTDLPLGITRQLSANIVLYHVDAAQRHIVPELIRNLPPGAHELNYEGQTFHVLIAASRRGIVYLIEEATEFEQREVAIQIALGAAVVAAILIALWLGAWLSGKVISPVTALARQVARLRPGQPHPARVAAQYADDEVGQLANTFDTYLQQMEQFIRREQEFTADASHELRTPLTVINGACELLLENPELPERARRQIERIARAGERMSQMLESLLLLARETPTGPLGSTELCRVEDVVQEVVEQHRFMIGDKALTLRCDIVTGFTLNTSRTALAIVFSNLLRNAINYTEVGEVVVRVSERRVEISDSGSGIGAEALAHIFDRHYRGPNARQGGSGIGLSIVKRICDRQHWRIHIASEPNRGTTVKLEF</sequence>
<evidence type="ECO:0000256" key="8">
    <source>
        <dbReference type="ARBA" id="ARBA00022989"/>
    </source>
</evidence>
<dbReference type="InterPro" id="IPR003594">
    <property type="entry name" value="HATPase_dom"/>
</dbReference>
<evidence type="ECO:0000256" key="7">
    <source>
        <dbReference type="ARBA" id="ARBA00022777"/>
    </source>
</evidence>
<keyword evidence="6 11" id="KW-0812">Transmembrane</keyword>
<dbReference type="InterPro" id="IPR004358">
    <property type="entry name" value="Sig_transdc_His_kin-like_C"/>
</dbReference>
<dbReference type="EMBL" id="CP013099">
    <property type="protein sequence ID" value="ALP52478.1"/>
    <property type="molecule type" value="Genomic_DNA"/>
</dbReference>
<keyword evidence="7" id="KW-0418">Kinase</keyword>
<evidence type="ECO:0000313" key="14">
    <source>
        <dbReference type="EMBL" id="ALP52478.1"/>
    </source>
</evidence>
<evidence type="ECO:0000256" key="6">
    <source>
        <dbReference type="ARBA" id="ARBA00022692"/>
    </source>
</evidence>
<dbReference type="EC" id="2.7.13.3" evidence="3"/>
<comment type="catalytic activity">
    <reaction evidence="1">
        <text>ATP + protein L-histidine = ADP + protein N-phospho-L-histidine.</text>
        <dbReference type="EC" id="2.7.13.3"/>
    </reaction>
</comment>
<dbReference type="InterPro" id="IPR050428">
    <property type="entry name" value="TCS_sensor_his_kinase"/>
</dbReference>
<dbReference type="AlphaFoldDB" id="A0A0S2TBG9"/>
<dbReference type="FunFam" id="1.10.287.130:FF:000001">
    <property type="entry name" value="Two-component sensor histidine kinase"/>
    <property type="match status" value="1"/>
</dbReference>
<dbReference type="InterPro" id="IPR003661">
    <property type="entry name" value="HisK_dim/P_dom"/>
</dbReference>
<dbReference type="Proteomes" id="UP000055136">
    <property type="component" value="Chromosome"/>
</dbReference>
<keyword evidence="10 11" id="KW-0472">Membrane</keyword>
<keyword evidence="9" id="KW-0902">Two-component regulatory system</keyword>
<dbReference type="SUPFAM" id="SSF55874">
    <property type="entry name" value="ATPase domain of HSP90 chaperone/DNA topoisomerase II/histidine kinase"/>
    <property type="match status" value="1"/>
</dbReference>
<dbReference type="GO" id="GO:0005886">
    <property type="term" value="C:plasma membrane"/>
    <property type="evidence" value="ECO:0007669"/>
    <property type="project" value="TreeGrafter"/>
</dbReference>
<evidence type="ECO:0000259" key="12">
    <source>
        <dbReference type="PROSITE" id="PS50109"/>
    </source>
</evidence>
<dbReference type="Pfam" id="PF00512">
    <property type="entry name" value="HisKA"/>
    <property type="match status" value="1"/>
</dbReference>
<dbReference type="STRING" id="1748243.Tel_04565"/>
<dbReference type="InterPro" id="IPR005467">
    <property type="entry name" value="His_kinase_dom"/>
</dbReference>
<evidence type="ECO:0000313" key="15">
    <source>
        <dbReference type="Proteomes" id="UP000055136"/>
    </source>
</evidence>
<organism evidence="14 15">
    <name type="scientific">Candidatus Tenderia electrophaga</name>
    <dbReference type="NCBI Taxonomy" id="1748243"/>
    <lineage>
        <taxon>Bacteria</taxon>
        <taxon>Pseudomonadati</taxon>
        <taxon>Pseudomonadota</taxon>
        <taxon>Gammaproteobacteria</taxon>
        <taxon>Candidatus Tenderiales</taxon>
        <taxon>Candidatus Tenderiaceae</taxon>
        <taxon>Candidatus Tenderia</taxon>
    </lineage>
</organism>
<dbReference type="InterPro" id="IPR036097">
    <property type="entry name" value="HisK_dim/P_sf"/>
</dbReference>
<evidence type="ECO:0000256" key="11">
    <source>
        <dbReference type="SAM" id="Phobius"/>
    </source>
</evidence>
<reference evidence="14" key="1">
    <citation type="submission" date="2015-10" db="EMBL/GenBank/DDBJ databases">
        <title>Description of Candidatus Tenderia electrophaga gen. nov, sp. nov., an Uncultivated Electroautotroph from a Biocathode Enrichment.</title>
        <authorList>
            <person name="Eddie B.J."/>
            <person name="Malanoski A.P."/>
            <person name="Wang Z."/>
            <person name="Hall R.J."/>
            <person name="Oh S.D."/>
            <person name="Heiner C."/>
            <person name="Lin B."/>
            <person name="Strycharz-Glaven S.M."/>
        </authorList>
    </citation>
    <scope>NUCLEOTIDE SEQUENCE [LARGE SCALE GENOMIC DNA]</scope>
    <source>
        <strain evidence="14">NRL1</strain>
    </source>
</reference>
<evidence type="ECO:0000256" key="1">
    <source>
        <dbReference type="ARBA" id="ARBA00000085"/>
    </source>
</evidence>
<gene>
    <name evidence="14" type="ORF">Tel_04565</name>
</gene>
<comment type="subcellular location">
    <subcellularLocation>
        <location evidence="2">Membrane</location>
    </subcellularLocation>
</comment>
<feature type="domain" description="HAMP" evidence="13">
    <location>
        <begin position="158"/>
        <end position="212"/>
    </location>
</feature>
<feature type="transmembrane region" description="Helical" evidence="11">
    <location>
        <begin position="12"/>
        <end position="35"/>
    </location>
</feature>
<dbReference type="SUPFAM" id="SSF47384">
    <property type="entry name" value="Homodimeric domain of signal transducing histidine kinase"/>
    <property type="match status" value="1"/>
</dbReference>
<evidence type="ECO:0000256" key="4">
    <source>
        <dbReference type="ARBA" id="ARBA00022553"/>
    </source>
</evidence>
<evidence type="ECO:0000259" key="13">
    <source>
        <dbReference type="PROSITE" id="PS50885"/>
    </source>
</evidence>
<dbReference type="GO" id="GO:0000155">
    <property type="term" value="F:phosphorelay sensor kinase activity"/>
    <property type="evidence" value="ECO:0007669"/>
    <property type="project" value="InterPro"/>
</dbReference>
<dbReference type="Pfam" id="PF02518">
    <property type="entry name" value="HATPase_c"/>
    <property type="match status" value="1"/>
</dbReference>
<keyword evidence="8 11" id="KW-1133">Transmembrane helix</keyword>
<evidence type="ECO:0000256" key="2">
    <source>
        <dbReference type="ARBA" id="ARBA00004370"/>
    </source>
</evidence>
<dbReference type="PRINTS" id="PR00344">
    <property type="entry name" value="BCTRLSENSOR"/>
</dbReference>
<dbReference type="PANTHER" id="PTHR45436">
    <property type="entry name" value="SENSOR HISTIDINE KINASE YKOH"/>
    <property type="match status" value="1"/>
</dbReference>
<dbReference type="SMART" id="SM00387">
    <property type="entry name" value="HATPase_c"/>
    <property type="match status" value="1"/>
</dbReference>
<accession>A0A0S2TBG9</accession>
<dbReference type="SMART" id="SM00388">
    <property type="entry name" value="HisKA"/>
    <property type="match status" value="1"/>
</dbReference>
<evidence type="ECO:0000256" key="9">
    <source>
        <dbReference type="ARBA" id="ARBA00023012"/>
    </source>
</evidence>
<name>A0A0S2TBG9_9GAMM</name>
<keyword evidence="15" id="KW-1185">Reference proteome</keyword>
<dbReference type="InterPro" id="IPR003660">
    <property type="entry name" value="HAMP_dom"/>
</dbReference>
<feature type="transmembrane region" description="Helical" evidence="11">
    <location>
        <begin position="132"/>
        <end position="152"/>
    </location>
</feature>
<dbReference type="KEGG" id="tee:Tel_04565"/>
<evidence type="ECO:0000256" key="5">
    <source>
        <dbReference type="ARBA" id="ARBA00022679"/>
    </source>
</evidence>
<dbReference type="PROSITE" id="PS50109">
    <property type="entry name" value="HIS_KIN"/>
    <property type="match status" value="1"/>
</dbReference>
<proteinExistence type="predicted"/>
<dbReference type="Gene3D" id="3.30.565.10">
    <property type="entry name" value="Histidine kinase-like ATPase, C-terminal domain"/>
    <property type="match status" value="1"/>
</dbReference>